<dbReference type="EMBL" id="CP031517">
    <property type="protein sequence ID" value="QOS39081.1"/>
    <property type="molecule type" value="Genomic_DNA"/>
</dbReference>
<feature type="transmembrane region" description="Helical" evidence="2">
    <location>
        <begin position="46"/>
        <end position="69"/>
    </location>
</feature>
<dbReference type="AlphaFoldDB" id="A0A7M1XJW7"/>
<evidence type="ECO:0000313" key="3">
    <source>
        <dbReference type="EMBL" id="QOS39081.1"/>
    </source>
</evidence>
<proteinExistence type="predicted"/>
<keyword evidence="2" id="KW-0472">Membrane</keyword>
<dbReference type="Pfam" id="PF02592">
    <property type="entry name" value="Vut_1"/>
    <property type="match status" value="1"/>
</dbReference>
<dbReference type="KEGG" id="trc:DYE49_00875"/>
<feature type="transmembrane region" description="Helical" evidence="2">
    <location>
        <begin position="21"/>
        <end position="40"/>
    </location>
</feature>
<accession>A0A7M1XJW7</accession>
<gene>
    <name evidence="3" type="ORF">DYE49_00875</name>
</gene>
<feature type="transmembrane region" description="Helical" evidence="2">
    <location>
        <begin position="170"/>
        <end position="189"/>
    </location>
</feature>
<dbReference type="PANTHER" id="PTHR34300">
    <property type="entry name" value="QUEUOSINE PRECURSOR TRANSPORTER-RELATED"/>
    <property type="match status" value="1"/>
</dbReference>
<protein>
    <recommendedName>
        <fullName evidence="1">Queuosine precursor transporter</fullName>
    </recommendedName>
</protein>
<evidence type="ECO:0000256" key="1">
    <source>
        <dbReference type="NCBIfam" id="TIGR00697"/>
    </source>
</evidence>
<dbReference type="Proteomes" id="UP000593591">
    <property type="component" value="Chromosome"/>
</dbReference>
<dbReference type="InterPro" id="IPR003744">
    <property type="entry name" value="YhhQ"/>
</dbReference>
<dbReference type="NCBIfam" id="TIGR00697">
    <property type="entry name" value="queuosine precursor transporter"/>
    <property type="match status" value="1"/>
</dbReference>
<keyword evidence="2" id="KW-1133">Transmembrane helix</keyword>
<feature type="transmembrane region" description="Helical" evidence="2">
    <location>
        <begin position="81"/>
        <end position="102"/>
    </location>
</feature>
<evidence type="ECO:0000256" key="2">
    <source>
        <dbReference type="SAM" id="Phobius"/>
    </source>
</evidence>
<keyword evidence="2" id="KW-0812">Transmembrane</keyword>
<sequence>MLNMQKIKSWILDMRMLLRSIPSPVVAFFILSVVVMNLLANKTVVNLPWLALDGGFFVSWLAFLTMDIIVRRYGPSAANKVNVFAIVTNLFASLIFILIAMIPTEDDYSGFNSIFGGTWFILLSSTIAFLLSGLVNNFLNWGIGQTFKKNPNGKLAFFSRSYISTFIGQFVDNMVFGCLTFMVFGPIFWGPETAWSFLQCFMAAVTGAVAELLAEVLFSPIGYHVCKKWEEDGIGNDYFAFRESLKQNSNSADFKTMEA</sequence>
<feature type="transmembrane region" description="Helical" evidence="2">
    <location>
        <begin position="195"/>
        <end position="218"/>
    </location>
</feature>
<organism evidence="3">
    <name type="scientific">Treponema rectale</name>
    <dbReference type="NCBI Taxonomy" id="744512"/>
    <lineage>
        <taxon>Bacteria</taxon>
        <taxon>Pseudomonadati</taxon>
        <taxon>Spirochaetota</taxon>
        <taxon>Spirochaetia</taxon>
        <taxon>Spirochaetales</taxon>
        <taxon>Treponemataceae</taxon>
        <taxon>Treponema</taxon>
    </lineage>
</organism>
<reference evidence="3" key="1">
    <citation type="submission" date="2018-08" db="EMBL/GenBank/DDBJ databases">
        <title>The first complete genome of Treponema rectale (CHPAT), a commensal spirochete of the bovine rectum.</title>
        <authorList>
            <person name="Staton G.J."/>
            <person name="Clegg S.R."/>
            <person name="Carter S.D."/>
            <person name="Radford A.D."/>
            <person name="Darby A."/>
            <person name="Hall N."/>
            <person name="Birtles R.J."/>
            <person name="Evans N.J."/>
        </authorList>
    </citation>
    <scope>NUCLEOTIDE SEQUENCE [LARGE SCALE GENOMIC DNA]</scope>
    <source>
        <strain evidence="3">CHPA</strain>
    </source>
</reference>
<dbReference type="PANTHER" id="PTHR34300:SF2">
    <property type="entry name" value="QUEUOSINE PRECURSOR TRANSPORTER-RELATED"/>
    <property type="match status" value="1"/>
</dbReference>
<name>A0A7M1XJW7_9SPIR</name>
<feature type="transmembrane region" description="Helical" evidence="2">
    <location>
        <begin position="114"/>
        <end position="139"/>
    </location>
</feature>